<evidence type="ECO:0000256" key="1">
    <source>
        <dbReference type="SAM" id="MobiDB-lite"/>
    </source>
</evidence>
<evidence type="ECO:0000313" key="3">
    <source>
        <dbReference type="Proteomes" id="UP000800235"/>
    </source>
</evidence>
<reference evidence="2" key="1">
    <citation type="journal article" date="2020" name="Stud. Mycol.">
        <title>101 Dothideomycetes genomes: a test case for predicting lifestyles and emergence of pathogens.</title>
        <authorList>
            <person name="Haridas S."/>
            <person name="Albert R."/>
            <person name="Binder M."/>
            <person name="Bloem J."/>
            <person name="Labutti K."/>
            <person name="Salamov A."/>
            <person name="Andreopoulos B."/>
            <person name="Baker S."/>
            <person name="Barry K."/>
            <person name="Bills G."/>
            <person name="Bluhm B."/>
            <person name="Cannon C."/>
            <person name="Castanera R."/>
            <person name="Culley D."/>
            <person name="Daum C."/>
            <person name="Ezra D."/>
            <person name="Gonzalez J."/>
            <person name="Henrissat B."/>
            <person name="Kuo A."/>
            <person name="Liang C."/>
            <person name="Lipzen A."/>
            <person name="Lutzoni F."/>
            <person name="Magnuson J."/>
            <person name="Mondo S."/>
            <person name="Nolan M."/>
            <person name="Ohm R."/>
            <person name="Pangilinan J."/>
            <person name="Park H.-J."/>
            <person name="Ramirez L."/>
            <person name="Alfaro M."/>
            <person name="Sun H."/>
            <person name="Tritt A."/>
            <person name="Yoshinaga Y."/>
            <person name="Zwiers L.-H."/>
            <person name="Turgeon B."/>
            <person name="Goodwin S."/>
            <person name="Spatafora J."/>
            <person name="Crous P."/>
            <person name="Grigoriev I."/>
        </authorList>
    </citation>
    <scope>NUCLEOTIDE SEQUENCE</scope>
    <source>
        <strain evidence="2">CBS 130266</strain>
    </source>
</reference>
<dbReference type="AlphaFoldDB" id="A0A9P4NPN6"/>
<evidence type="ECO:0000313" key="2">
    <source>
        <dbReference type="EMBL" id="KAF2429372.1"/>
    </source>
</evidence>
<feature type="region of interest" description="Disordered" evidence="1">
    <location>
        <begin position="1"/>
        <end position="124"/>
    </location>
</feature>
<comment type="caution">
    <text evidence="2">The sequence shown here is derived from an EMBL/GenBank/DDBJ whole genome shotgun (WGS) entry which is preliminary data.</text>
</comment>
<feature type="region of interest" description="Disordered" evidence="1">
    <location>
        <begin position="267"/>
        <end position="309"/>
    </location>
</feature>
<dbReference type="EMBL" id="MU007047">
    <property type="protein sequence ID" value="KAF2429372.1"/>
    <property type="molecule type" value="Genomic_DNA"/>
</dbReference>
<dbReference type="Proteomes" id="UP000800235">
    <property type="component" value="Unassembled WGS sequence"/>
</dbReference>
<accession>A0A9P4NPN6</accession>
<feature type="region of interest" description="Disordered" evidence="1">
    <location>
        <begin position="160"/>
        <end position="236"/>
    </location>
</feature>
<sequence>MVHLNSLPPSPNQPPTSSYPLHLRTMASHESSSNSPPQSYSPSSSHSLAAAATLNAGLQNESSRRSSNGSLRNPRAERRRSSIRMNLSLNDPAIPSPGELQRSPGALRARTPAWPDSPTHHQRAPSLGELHQELENEQEMQVNRLLGMIRQQQAQIQTLQSAQHTTAVEDSTPTSERSMSIGNAQAPLTSSVAPRPRSPFIPQNLSRHSSYRSSRNVSPTMRPSSSYNDASDLNIGAPATRDESAFYQAETQMLTRENQMLKMRIRELERQLNPSSPNTHSPAVASNLNSEAESPFRLENGSASHSSAN</sequence>
<proteinExistence type="predicted"/>
<feature type="compositionally biased region" description="Polar residues" evidence="1">
    <location>
        <begin position="272"/>
        <end position="292"/>
    </location>
</feature>
<feature type="compositionally biased region" description="Polar residues" evidence="1">
    <location>
        <begin position="201"/>
        <end position="231"/>
    </location>
</feature>
<keyword evidence="3" id="KW-1185">Reference proteome</keyword>
<organism evidence="2 3">
    <name type="scientific">Tothia fuscella</name>
    <dbReference type="NCBI Taxonomy" id="1048955"/>
    <lineage>
        <taxon>Eukaryota</taxon>
        <taxon>Fungi</taxon>
        <taxon>Dikarya</taxon>
        <taxon>Ascomycota</taxon>
        <taxon>Pezizomycotina</taxon>
        <taxon>Dothideomycetes</taxon>
        <taxon>Pleosporomycetidae</taxon>
        <taxon>Venturiales</taxon>
        <taxon>Cylindrosympodiaceae</taxon>
        <taxon>Tothia</taxon>
    </lineage>
</organism>
<feature type="compositionally biased region" description="Low complexity" evidence="1">
    <location>
        <begin position="28"/>
        <end position="52"/>
    </location>
</feature>
<feature type="compositionally biased region" description="Polar residues" evidence="1">
    <location>
        <begin position="164"/>
        <end position="192"/>
    </location>
</feature>
<dbReference type="PANTHER" id="PTHR39610:SF2">
    <property type="entry name" value="BZIP DOMAIN-CONTAINING PROTEIN"/>
    <property type="match status" value="1"/>
</dbReference>
<name>A0A9P4NPN6_9PEZI</name>
<protein>
    <submittedName>
        <fullName evidence="2">Uncharacterized protein</fullName>
    </submittedName>
</protein>
<gene>
    <name evidence="2" type="ORF">EJ08DRAFT_670999</name>
</gene>
<dbReference type="PANTHER" id="PTHR39610">
    <property type="entry name" value="BZIP DOMAIN-CONTAINING PROTEIN-RELATED"/>
    <property type="match status" value="1"/>
</dbReference>
<dbReference type="OrthoDB" id="5407781at2759"/>